<comment type="caution">
    <text evidence="2">The sequence shown here is derived from an EMBL/GenBank/DDBJ whole genome shotgun (WGS) entry which is preliminary data.</text>
</comment>
<sequence>MRPRRAAPSRARAASAALVAVLAAAALPAAAEEDELGSKSSDILEVLAWCRGVEDLLDWGQVLRLSKTECRLETEDDDVLRTRCSPQGLAAVVDGALLLVEHAAEHKFGCANGIVFILSIALAYQRDALAEKAPRAQVLLWQALQENFMLDASPWPVKTFDVLQLFDHLPPALSFEPVPALSLEALTLVVPRCPALLASSIMDRFPGARVIAGLPDDFLSAPKGWTRVEGAWGRPSGVVLNEMLAAAETPLVLVVLGAALPEGLPQLESPARALRDRRLVAAAGPVLSEEGVYMDFCYRLQLRHYAVSFDAVYQHSVIFDEGSASSIRGSWFHEDQDGAGRRDDQWPCKLCETLPPTFLGLTDAVRSVGFQPTLDGEWALLDFALRAARAPLVGAAGGGAASGATQPGRRHAGAAFASCPAAVVREVASLGGPHLYGRGDAPRGVSPSAPLFGGDAASLGPVLGGGEAEPLDQAQLFMNIHHLREFTGPEGVTRHFGCGLDGPNCPVPDWVYRGWAAPPCCRETMRHLLFYIDDVFRELGVRYIVTDGALLGSLKFGSLMLWDSDVDLHIYDEDFDRLEAEVQYRVERDGHFLRKHTNNNSWLLQANEANYLLIELNRRLEAWDPEKVWQVPIQGRLFPAMEDAHVNLSSWYGYSFFRHRLRHVPEWEEENRPMFCSTPYHHNCVDELQVPSGVDCQRVGVC</sequence>
<dbReference type="EMBL" id="CAUYUJ010016004">
    <property type="protein sequence ID" value="CAK0860700.1"/>
    <property type="molecule type" value="Genomic_DNA"/>
</dbReference>
<feature type="signal peptide" evidence="1">
    <location>
        <begin position="1"/>
        <end position="31"/>
    </location>
</feature>
<proteinExistence type="predicted"/>
<evidence type="ECO:0000313" key="2">
    <source>
        <dbReference type="EMBL" id="CAK0860700.1"/>
    </source>
</evidence>
<dbReference type="Proteomes" id="UP001189429">
    <property type="component" value="Unassembled WGS sequence"/>
</dbReference>
<organism evidence="2 3">
    <name type="scientific">Prorocentrum cordatum</name>
    <dbReference type="NCBI Taxonomy" id="2364126"/>
    <lineage>
        <taxon>Eukaryota</taxon>
        <taxon>Sar</taxon>
        <taxon>Alveolata</taxon>
        <taxon>Dinophyceae</taxon>
        <taxon>Prorocentrales</taxon>
        <taxon>Prorocentraceae</taxon>
        <taxon>Prorocentrum</taxon>
    </lineage>
</organism>
<dbReference type="InterPro" id="IPR052613">
    <property type="entry name" value="LicD_transferase"/>
</dbReference>
<dbReference type="PANTHER" id="PTHR13627">
    <property type="entry name" value="FUKUTIN RELATED PROTEIN"/>
    <property type="match status" value="1"/>
</dbReference>
<name>A0ABN9UM04_9DINO</name>
<evidence type="ECO:0000256" key="1">
    <source>
        <dbReference type="SAM" id="SignalP"/>
    </source>
</evidence>
<reference evidence="2" key="1">
    <citation type="submission" date="2023-10" db="EMBL/GenBank/DDBJ databases">
        <authorList>
            <person name="Chen Y."/>
            <person name="Shah S."/>
            <person name="Dougan E. K."/>
            <person name="Thang M."/>
            <person name="Chan C."/>
        </authorList>
    </citation>
    <scope>NUCLEOTIDE SEQUENCE [LARGE SCALE GENOMIC DNA]</scope>
</reference>
<keyword evidence="1" id="KW-0732">Signal</keyword>
<evidence type="ECO:0000313" key="3">
    <source>
        <dbReference type="Proteomes" id="UP001189429"/>
    </source>
</evidence>
<gene>
    <name evidence="2" type="ORF">PCOR1329_LOCUS49592</name>
</gene>
<protein>
    <submittedName>
        <fullName evidence="2">Uncharacterized protein</fullName>
    </submittedName>
</protein>
<dbReference type="PANTHER" id="PTHR13627:SF31">
    <property type="entry name" value="RIBITOL 5-PHOSPHATE TRANSFERASE FKRP"/>
    <property type="match status" value="1"/>
</dbReference>
<feature type="chain" id="PRO_5046569913" evidence="1">
    <location>
        <begin position="32"/>
        <end position="702"/>
    </location>
</feature>
<accession>A0ABN9UM04</accession>
<keyword evidence="3" id="KW-1185">Reference proteome</keyword>